<sequence length="92" mass="9878">MKALAANPAEPSAIVEEVGDLVGALRDAEPEHELEVYRGLGLNLTCAPETQTVRASEDLATHRWDFVGVRGATRTNAPPPMTIAKTLKLTQV</sequence>
<keyword evidence="2" id="KW-1185">Reference proteome</keyword>
<evidence type="ECO:0000313" key="1">
    <source>
        <dbReference type="EMBL" id="WNM37960.1"/>
    </source>
</evidence>
<dbReference type="EMBL" id="CP134876">
    <property type="protein sequence ID" value="WNM37960.1"/>
    <property type="molecule type" value="Genomic_DNA"/>
</dbReference>
<evidence type="ECO:0000313" key="2">
    <source>
        <dbReference type="Proteomes" id="UP001303001"/>
    </source>
</evidence>
<accession>A0ABY9ZSG7</accession>
<dbReference type="Proteomes" id="UP001303001">
    <property type="component" value="Chromosome"/>
</dbReference>
<protein>
    <submittedName>
        <fullName evidence="1">Uncharacterized protein</fullName>
    </submittedName>
</protein>
<reference evidence="1 2" key="1">
    <citation type="submission" date="2023-09" db="EMBL/GenBank/DDBJ databases">
        <title>Micromonospora halotolerans DSM 45598 genome sequence.</title>
        <authorList>
            <person name="Mo P."/>
        </authorList>
    </citation>
    <scope>NUCLEOTIDE SEQUENCE [LARGE SCALE GENOMIC DNA]</scope>
    <source>
        <strain evidence="1 2">DSM 45598</strain>
    </source>
</reference>
<proteinExistence type="predicted"/>
<dbReference type="RefSeq" id="WP_313719562.1">
    <property type="nucleotide sequence ID" value="NZ_CP134876.1"/>
</dbReference>
<organism evidence="1 2">
    <name type="scientific">Micromonospora halotolerans</name>
    <dbReference type="NCBI Taxonomy" id="709879"/>
    <lineage>
        <taxon>Bacteria</taxon>
        <taxon>Bacillati</taxon>
        <taxon>Actinomycetota</taxon>
        <taxon>Actinomycetes</taxon>
        <taxon>Micromonosporales</taxon>
        <taxon>Micromonosporaceae</taxon>
        <taxon>Micromonospora</taxon>
    </lineage>
</organism>
<name>A0ABY9ZSG7_9ACTN</name>
<gene>
    <name evidence="1" type="ORF">RMN56_22860</name>
</gene>